<accession>A0A251QRJ6</accession>
<dbReference type="GO" id="GO:0005576">
    <property type="term" value="C:extracellular region"/>
    <property type="evidence" value="ECO:0007669"/>
    <property type="project" value="UniProtKB-SubCell"/>
</dbReference>
<evidence type="ECO:0000256" key="4">
    <source>
        <dbReference type="ARBA" id="ARBA00022525"/>
    </source>
</evidence>
<comment type="function">
    <text evidence="7">Controls stomatal patterning.</text>
</comment>
<reference evidence="9 10" key="1">
    <citation type="journal article" date="2013" name="Nat. Genet.">
        <title>The high-quality draft genome of peach (Prunus persica) identifies unique patterns of genetic diversity, domestication and genome evolution.</title>
        <authorList>
            <consortium name="International Peach Genome Initiative"/>
            <person name="Verde I."/>
            <person name="Abbott A.G."/>
            <person name="Scalabrin S."/>
            <person name="Jung S."/>
            <person name="Shu S."/>
            <person name="Marroni F."/>
            <person name="Zhebentyayeva T."/>
            <person name="Dettori M.T."/>
            <person name="Grimwood J."/>
            <person name="Cattonaro F."/>
            <person name="Zuccolo A."/>
            <person name="Rossini L."/>
            <person name="Jenkins J."/>
            <person name="Vendramin E."/>
            <person name="Meisel L.A."/>
            <person name="Decroocq V."/>
            <person name="Sosinski B."/>
            <person name="Prochnik S."/>
            <person name="Mitros T."/>
            <person name="Policriti A."/>
            <person name="Cipriani G."/>
            <person name="Dondini L."/>
            <person name="Ficklin S."/>
            <person name="Goodstein D.M."/>
            <person name="Xuan P."/>
            <person name="Del Fabbro C."/>
            <person name="Aramini V."/>
            <person name="Copetti D."/>
            <person name="Gonzalez S."/>
            <person name="Horner D.S."/>
            <person name="Falchi R."/>
            <person name="Lucas S."/>
            <person name="Mica E."/>
            <person name="Maldonado J."/>
            <person name="Lazzari B."/>
            <person name="Bielenberg D."/>
            <person name="Pirona R."/>
            <person name="Miculan M."/>
            <person name="Barakat A."/>
            <person name="Testolin R."/>
            <person name="Stella A."/>
            <person name="Tartarini S."/>
            <person name="Tonutti P."/>
            <person name="Arus P."/>
            <person name="Orellana A."/>
            <person name="Wells C."/>
            <person name="Main D."/>
            <person name="Vizzotto G."/>
            <person name="Silva H."/>
            <person name="Salamini F."/>
            <person name="Schmutz J."/>
            <person name="Morgante M."/>
            <person name="Rokhsar D.S."/>
        </authorList>
    </citation>
    <scope>NUCLEOTIDE SEQUENCE [LARGE SCALE GENOMIC DNA]</scope>
    <source>
        <strain evidence="10">cv. Nemared</strain>
    </source>
</reference>
<keyword evidence="5" id="KW-0732">Signal</keyword>
<dbReference type="Gramene" id="ONI26373">
    <property type="protein sequence ID" value="ONI26373"/>
    <property type="gene ID" value="PRUPE_1G020800"/>
</dbReference>
<dbReference type="OrthoDB" id="1937916at2759"/>
<sequence>MGVLRHRHRHRRQHHHYIRLSTLITAFTFLLFTSASSAITSQTQLGGGNHSHQQQKQREEYQIGSSALERVETQKSRLGSSPPSCRSKCGRCSPCKAVHVPIQPGVSIPLEYYPEAWRCKCGNKLFMP</sequence>
<dbReference type="InterPro" id="IPR039455">
    <property type="entry name" value="EPFL"/>
</dbReference>
<protein>
    <recommendedName>
        <fullName evidence="7">Epidermal patterning factor-like protein</fullName>
    </recommendedName>
</protein>
<evidence type="ECO:0000256" key="1">
    <source>
        <dbReference type="ARBA" id="ARBA00004613"/>
    </source>
</evidence>
<evidence type="ECO:0000256" key="2">
    <source>
        <dbReference type="ARBA" id="ARBA00008127"/>
    </source>
</evidence>
<dbReference type="STRING" id="3760.A0A251QRJ6"/>
<keyword evidence="6" id="KW-1015">Disulfide bond</keyword>
<feature type="region of interest" description="Disordered" evidence="8">
    <location>
        <begin position="42"/>
        <end position="66"/>
    </location>
</feature>
<dbReference type="GO" id="GO:0010052">
    <property type="term" value="P:guard cell differentiation"/>
    <property type="evidence" value="ECO:0000318"/>
    <property type="project" value="GO_Central"/>
</dbReference>
<evidence type="ECO:0000256" key="6">
    <source>
        <dbReference type="ARBA" id="ARBA00023157"/>
    </source>
</evidence>
<proteinExistence type="inferred from homology"/>
<dbReference type="PANTHER" id="PTHR33109:SF55">
    <property type="entry name" value="EPIDERMAL PATTERNING FACTOR-LIKE PROTEIN 4-RELATED"/>
    <property type="match status" value="1"/>
</dbReference>
<evidence type="ECO:0000256" key="3">
    <source>
        <dbReference type="ARBA" id="ARBA00022473"/>
    </source>
</evidence>
<keyword evidence="4 7" id="KW-0964">Secreted</keyword>
<gene>
    <name evidence="9" type="ORF">PRUPE_1G020800</name>
</gene>
<evidence type="ECO:0000256" key="7">
    <source>
        <dbReference type="RuleBase" id="RU367102"/>
    </source>
</evidence>
<evidence type="ECO:0000256" key="8">
    <source>
        <dbReference type="SAM" id="MobiDB-lite"/>
    </source>
</evidence>
<keyword evidence="10" id="KW-1185">Reference proteome</keyword>
<comment type="similarity">
    <text evidence="2 7">Belongs to the plant cysteine rich small secretory peptide family. Epidermal patterning factor subfamily.</text>
</comment>
<evidence type="ECO:0000313" key="10">
    <source>
        <dbReference type="Proteomes" id="UP000006882"/>
    </source>
</evidence>
<dbReference type="EMBL" id="CM007651">
    <property type="protein sequence ID" value="ONI26373.1"/>
    <property type="molecule type" value="Genomic_DNA"/>
</dbReference>
<organism evidence="9 10">
    <name type="scientific">Prunus persica</name>
    <name type="common">Peach</name>
    <name type="synonym">Amygdalus persica</name>
    <dbReference type="NCBI Taxonomy" id="3760"/>
    <lineage>
        <taxon>Eukaryota</taxon>
        <taxon>Viridiplantae</taxon>
        <taxon>Streptophyta</taxon>
        <taxon>Embryophyta</taxon>
        <taxon>Tracheophyta</taxon>
        <taxon>Spermatophyta</taxon>
        <taxon>Magnoliopsida</taxon>
        <taxon>eudicotyledons</taxon>
        <taxon>Gunneridae</taxon>
        <taxon>Pentapetalae</taxon>
        <taxon>rosids</taxon>
        <taxon>fabids</taxon>
        <taxon>Rosales</taxon>
        <taxon>Rosaceae</taxon>
        <taxon>Amygdaloideae</taxon>
        <taxon>Amygdaleae</taxon>
        <taxon>Prunus</taxon>
    </lineage>
</organism>
<dbReference type="AlphaFoldDB" id="A0A251QRJ6"/>
<dbReference type="SMR" id="A0A251QRJ6"/>
<dbReference type="GO" id="GO:0048481">
    <property type="term" value="P:plant ovule development"/>
    <property type="evidence" value="ECO:0007669"/>
    <property type="project" value="EnsemblPlants"/>
</dbReference>
<comment type="subcellular location">
    <subcellularLocation>
        <location evidence="1 7">Secreted</location>
    </subcellularLocation>
</comment>
<dbReference type="PANTHER" id="PTHR33109">
    <property type="entry name" value="EPIDERMAL PATTERNING FACTOR-LIKE PROTEIN 4"/>
    <property type="match status" value="1"/>
</dbReference>
<dbReference type="GO" id="GO:0080086">
    <property type="term" value="P:stamen filament development"/>
    <property type="evidence" value="ECO:0007669"/>
    <property type="project" value="EnsemblPlants"/>
</dbReference>
<evidence type="ECO:0000313" key="9">
    <source>
        <dbReference type="EMBL" id="ONI26373.1"/>
    </source>
</evidence>
<keyword evidence="3 7" id="KW-0217">Developmental protein</keyword>
<evidence type="ECO:0000256" key="5">
    <source>
        <dbReference type="ARBA" id="ARBA00022729"/>
    </source>
</evidence>
<dbReference type="Proteomes" id="UP000006882">
    <property type="component" value="Chromosome G1"/>
</dbReference>
<name>A0A251QRJ6_PRUPE</name>
<dbReference type="Pfam" id="PF17181">
    <property type="entry name" value="EPF"/>
    <property type="match status" value="1"/>
</dbReference>